<evidence type="ECO:0000313" key="1">
    <source>
        <dbReference type="EMBL" id="KAG0493925.1"/>
    </source>
</evidence>
<accession>A0A835RKE3</accession>
<dbReference type="Proteomes" id="UP000639772">
    <property type="component" value="Unassembled WGS sequence"/>
</dbReference>
<evidence type="ECO:0000313" key="2">
    <source>
        <dbReference type="Proteomes" id="UP000639772"/>
    </source>
</evidence>
<proteinExistence type="predicted"/>
<sequence length="78" mass="8675">MALCAFLPGWKSEPSSGTIDALGYLDGLLGIIVDHRLRRGSEEAKVVQERVMKMGKMQDWVLPIGPRKAKTRSFARGF</sequence>
<comment type="caution">
    <text evidence="1">The sequence shown here is derived from an EMBL/GenBank/DDBJ whole genome shotgun (WGS) entry which is preliminary data.</text>
</comment>
<protein>
    <submittedName>
        <fullName evidence="1">Uncharacterized protein</fullName>
    </submittedName>
</protein>
<name>A0A835RKE3_VANPL</name>
<organism evidence="1 2">
    <name type="scientific">Vanilla planifolia</name>
    <name type="common">Vanilla</name>
    <dbReference type="NCBI Taxonomy" id="51239"/>
    <lineage>
        <taxon>Eukaryota</taxon>
        <taxon>Viridiplantae</taxon>
        <taxon>Streptophyta</taxon>
        <taxon>Embryophyta</taxon>
        <taxon>Tracheophyta</taxon>
        <taxon>Spermatophyta</taxon>
        <taxon>Magnoliopsida</taxon>
        <taxon>Liliopsida</taxon>
        <taxon>Asparagales</taxon>
        <taxon>Orchidaceae</taxon>
        <taxon>Vanilloideae</taxon>
        <taxon>Vanilleae</taxon>
        <taxon>Vanilla</taxon>
    </lineage>
</organism>
<dbReference type="OrthoDB" id="198857at2759"/>
<reference evidence="1 2" key="1">
    <citation type="journal article" date="2020" name="Nat. Food">
        <title>A phased Vanilla planifolia genome enables genetic improvement of flavour and production.</title>
        <authorList>
            <person name="Hasing T."/>
            <person name="Tang H."/>
            <person name="Brym M."/>
            <person name="Khazi F."/>
            <person name="Huang T."/>
            <person name="Chambers A.H."/>
        </authorList>
    </citation>
    <scope>NUCLEOTIDE SEQUENCE [LARGE SCALE GENOMIC DNA]</scope>
    <source>
        <tissue evidence="1">Leaf</tissue>
    </source>
</reference>
<dbReference type="EMBL" id="JADCNM010000002">
    <property type="protein sequence ID" value="KAG0493925.1"/>
    <property type="molecule type" value="Genomic_DNA"/>
</dbReference>
<dbReference type="AlphaFoldDB" id="A0A835RKE3"/>
<gene>
    <name evidence="1" type="ORF">HPP92_004919</name>
</gene>